<dbReference type="PROSITE" id="PS50110">
    <property type="entry name" value="RESPONSE_REGULATORY"/>
    <property type="match status" value="1"/>
</dbReference>
<dbReference type="Gene3D" id="3.40.50.2300">
    <property type="match status" value="1"/>
</dbReference>
<dbReference type="GO" id="GO:0000156">
    <property type="term" value="F:phosphorelay response regulator activity"/>
    <property type="evidence" value="ECO:0007669"/>
    <property type="project" value="TreeGrafter"/>
</dbReference>
<organism evidence="10 11">
    <name type="scientific">Roseivivax lentus</name>
    <dbReference type="NCBI Taxonomy" id="633194"/>
    <lineage>
        <taxon>Bacteria</taxon>
        <taxon>Pseudomonadati</taxon>
        <taxon>Pseudomonadota</taxon>
        <taxon>Alphaproteobacteria</taxon>
        <taxon>Rhodobacterales</taxon>
        <taxon>Roseobacteraceae</taxon>
        <taxon>Roseivivax</taxon>
    </lineage>
</organism>
<evidence type="ECO:0000256" key="5">
    <source>
        <dbReference type="ARBA" id="ARBA00023163"/>
    </source>
</evidence>
<dbReference type="Pfam" id="PF00486">
    <property type="entry name" value="Trans_reg_C"/>
    <property type="match status" value="1"/>
</dbReference>
<reference evidence="11" key="1">
    <citation type="submission" date="2017-01" db="EMBL/GenBank/DDBJ databases">
        <authorList>
            <person name="Varghese N."/>
            <person name="Submissions S."/>
        </authorList>
    </citation>
    <scope>NUCLEOTIDE SEQUENCE [LARGE SCALE GENOMIC DNA]</scope>
    <source>
        <strain evidence="11">DSM 29430</strain>
    </source>
</reference>
<dbReference type="Pfam" id="PF00072">
    <property type="entry name" value="Response_reg"/>
    <property type="match status" value="1"/>
</dbReference>
<keyword evidence="1 6" id="KW-0597">Phosphoprotein</keyword>
<keyword evidence="11" id="KW-1185">Reference proteome</keyword>
<dbReference type="SMART" id="SM00862">
    <property type="entry name" value="Trans_reg_C"/>
    <property type="match status" value="1"/>
</dbReference>
<dbReference type="RefSeq" id="WP_076448584.1">
    <property type="nucleotide sequence ID" value="NZ_FTOQ01000008.1"/>
</dbReference>
<dbReference type="GO" id="GO:0005829">
    <property type="term" value="C:cytosol"/>
    <property type="evidence" value="ECO:0007669"/>
    <property type="project" value="TreeGrafter"/>
</dbReference>
<dbReference type="FunFam" id="1.10.10.10:FF:000005">
    <property type="entry name" value="Two-component system response regulator"/>
    <property type="match status" value="1"/>
</dbReference>
<keyword evidence="4 7" id="KW-0238">DNA-binding</keyword>
<evidence type="ECO:0000256" key="2">
    <source>
        <dbReference type="ARBA" id="ARBA00023012"/>
    </source>
</evidence>
<dbReference type="CDD" id="cd00383">
    <property type="entry name" value="trans_reg_C"/>
    <property type="match status" value="1"/>
</dbReference>
<evidence type="ECO:0000313" key="11">
    <source>
        <dbReference type="Proteomes" id="UP000186684"/>
    </source>
</evidence>
<evidence type="ECO:0000256" key="7">
    <source>
        <dbReference type="PROSITE-ProRule" id="PRU01091"/>
    </source>
</evidence>
<dbReference type="STRING" id="633194.SAMN05421759_10864"/>
<feature type="domain" description="Response regulatory" evidence="8">
    <location>
        <begin position="2"/>
        <end position="116"/>
    </location>
</feature>
<sequence>MKILVIEDDATTADFITRGLTEEGHAVDHMTSGREALSLAMSHPYDVIVVDRMLPDLDGLSLVKALRSAKVTTPAIFLTAMGGLDDRIEGLSAGGDDYLVKPFAFGELSARIAALGRRLPMSDAAETVLRAGDLEMDVVRRTVTRGGQPLDLLPREFALLEHLLRRKGRVQTRTMLLEGVWNIHFDPQTNVVETHISRLRAKVDKPFERDLIVTVRGAGYKITE</sequence>
<dbReference type="CDD" id="cd19935">
    <property type="entry name" value="REC_OmpR_CusR-like"/>
    <property type="match status" value="1"/>
</dbReference>
<dbReference type="InterPro" id="IPR036388">
    <property type="entry name" value="WH-like_DNA-bd_sf"/>
</dbReference>
<evidence type="ECO:0000256" key="4">
    <source>
        <dbReference type="ARBA" id="ARBA00023125"/>
    </source>
</evidence>
<dbReference type="Gene3D" id="6.10.250.690">
    <property type="match status" value="1"/>
</dbReference>
<dbReference type="PANTHER" id="PTHR48111">
    <property type="entry name" value="REGULATOR OF RPOS"/>
    <property type="match status" value="1"/>
</dbReference>
<dbReference type="AlphaFoldDB" id="A0A1N7NG62"/>
<protein>
    <submittedName>
        <fullName evidence="10">Two-component system, OmpR family, response regulator</fullName>
    </submittedName>
</protein>
<evidence type="ECO:0000313" key="10">
    <source>
        <dbReference type="EMBL" id="SIS97310.1"/>
    </source>
</evidence>
<dbReference type="GO" id="GO:0006355">
    <property type="term" value="P:regulation of DNA-templated transcription"/>
    <property type="evidence" value="ECO:0007669"/>
    <property type="project" value="InterPro"/>
</dbReference>
<evidence type="ECO:0000256" key="6">
    <source>
        <dbReference type="PROSITE-ProRule" id="PRU00169"/>
    </source>
</evidence>
<feature type="domain" description="OmpR/PhoB-type" evidence="9">
    <location>
        <begin position="126"/>
        <end position="224"/>
    </location>
</feature>
<dbReference type="InterPro" id="IPR001867">
    <property type="entry name" value="OmpR/PhoB-type_DNA-bd"/>
</dbReference>
<dbReference type="SMART" id="SM00448">
    <property type="entry name" value="REC"/>
    <property type="match status" value="1"/>
</dbReference>
<evidence type="ECO:0000259" key="9">
    <source>
        <dbReference type="PROSITE" id="PS51755"/>
    </source>
</evidence>
<feature type="DNA-binding region" description="OmpR/PhoB-type" evidence="7">
    <location>
        <begin position="126"/>
        <end position="224"/>
    </location>
</feature>
<dbReference type="EMBL" id="FTOQ01000008">
    <property type="protein sequence ID" value="SIS97310.1"/>
    <property type="molecule type" value="Genomic_DNA"/>
</dbReference>
<dbReference type="SUPFAM" id="SSF52172">
    <property type="entry name" value="CheY-like"/>
    <property type="match status" value="1"/>
</dbReference>
<keyword evidence="3" id="KW-0805">Transcription regulation</keyword>
<evidence type="ECO:0000256" key="1">
    <source>
        <dbReference type="ARBA" id="ARBA00022553"/>
    </source>
</evidence>
<gene>
    <name evidence="10" type="ORF">SAMN05421759_10864</name>
</gene>
<dbReference type="GO" id="GO:0032993">
    <property type="term" value="C:protein-DNA complex"/>
    <property type="evidence" value="ECO:0007669"/>
    <property type="project" value="TreeGrafter"/>
</dbReference>
<evidence type="ECO:0000256" key="3">
    <source>
        <dbReference type="ARBA" id="ARBA00023015"/>
    </source>
</evidence>
<dbReference type="Gene3D" id="1.10.10.10">
    <property type="entry name" value="Winged helix-like DNA-binding domain superfamily/Winged helix DNA-binding domain"/>
    <property type="match status" value="1"/>
</dbReference>
<dbReference type="GO" id="GO:0000976">
    <property type="term" value="F:transcription cis-regulatory region binding"/>
    <property type="evidence" value="ECO:0007669"/>
    <property type="project" value="TreeGrafter"/>
</dbReference>
<proteinExistence type="predicted"/>
<evidence type="ECO:0000259" key="8">
    <source>
        <dbReference type="PROSITE" id="PS50110"/>
    </source>
</evidence>
<keyword evidence="2" id="KW-0902">Two-component regulatory system</keyword>
<keyword evidence="5" id="KW-0804">Transcription</keyword>
<dbReference type="OrthoDB" id="9802426at2"/>
<dbReference type="Proteomes" id="UP000186684">
    <property type="component" value="Unassembled WGS sequence"/>
</dbReference>
<dbReference type="PANTHER" id="PTHR48111:SF76">
    <property type="entry name" value="TWO-COMPONENT RESPONSE REGULATOR"/>
    <property type="match status" value="1"/>
</dbReference>
<dbReference type="PROSITE" id="PS51755">
    <property type="entry name" value="OMPR_PHOB"/>
    <property type="match status" value="1"/>
</dbReference>
<name>A0A1N7NG62_9RHOB</name>
<dbReference type="InterPro" id="IPR039420">
    <property type="entry name" value="WalR-like"/>
</dbReference>
<dbReference type="InterPro" id="IPR011006">
    <property type="entry name" value="CheY-like_superfamily"/>
</dbReference>
<accession>A0A1N7NG62</accession>
<dbReference type="InterPro" id="IPR001789">
    <property type="entry name" value="Sig_transdc_resp-reg_receiver"/>
</dbReference>
<feature type="modified residue" description="4-aspartylphosphate" evidence="6">
    <location>
        <position position="51"/>
    </location>
</feature>